<name>Q5JM30_ORYSJ</name>
<organism evidence="2">
    <name type="scientific">Oryza sativa subsp. japonica</name>
    <name type="common">Rice</name>
    <dbReference type="NCBI Taxonomy" id="39947"/>
    <lineage>
        <taxon>Eukaryota</taxon>
        <taxon>Viridiplantae</taxon>
        <taxon>Streptophyta</taxon>
        <taxon>Embryophyta</taxon>
        <taxon>Tracheophyta</taxon>
        <taxon>Spermatophyta</taxon>
        <taxon>Magnoliopsida</taxon>
        <taxon>Liliopsida</taxon>
        <taxon>Poales</taxon>
        <taxon>Poaceae</taxon>
        <taxon>BOP clade</taxon>
        <taxon>Oryzoideae</taxon>
        <taxon>Oryzeae</taxon>
        <taxon>Oryzinae</taxon>
        <taxon>Oryza</taxon>
        <taxon>Oryza sativa</taxon>
    </lineage>
</organism>
<protein>
    <submittedName>
        <fullName evidence="2">Uncharacterized protein P0702H08.11</fullName>
    </submittedName>
</protein>
<dbReference type="Proteomes" id="UP000817658">
    <property type="component" value="Chromosome 1"/>
</dbReference>
<evidence type="ECO:0000256" key="1">
    <source>
        <dbReference type="SAM" id="MobiDB-lite"/>
    </source>
</evidence>
<proteinExistence type="predicted"/>
<evidence type="ECO:0000313" key="2">
    <source>
        <dbReference type="EMBL" id="BAD87468.1"/>
    </source>
</evidence>
<dbReference type="AlphaFoldDB" id="Q5JM30"/>
<sequence>MCHLHKKIIITWWDPYVNRLPSLLHHRGHALFQVPLPAAVLQPPPLVVIDTSANQSSSVTSSFPSNRTSTWRNNSFVVLQSSGSNMERPSMGRPRWQSRRQCQVASAAAIPQGIAIGEEEEWLHLPTMVGVRGAVQGAHRPPRPPLTVLPASSLSVRWRWCLQRRIWTWEELVGLPTSSLSTRAGVRRTSADSTSTAPLLLLTGFLASTSCHLQLKSTRATSSPIAHSSHRWRLPPPEQCQPHLGKLKGRRGEGEWKEIEKRG</sequence>
<gene>
    <name evidence="2" type="primary">P0702H08.11</name>
</gene>
<dbReference type="EMBL" id="AP003350">
    <property type="protein sequence ID" value="BAD87468.1"/>
    <property type="molecule type" value="Genomic_DNA"/>
</dbReference>
<reference evidence="2" key="1">
    <citation type="journal article" date="2002" name="Nature">
        <title>The genome sequence and structure of rice chromosome 1.</title>
        <authorList>
            <person name="Sasaki T."/>
            <person name="Matsumoto T."/>
            <person name="Yamamoto K."/>
            <person name="Sakata K."/>
            <person name="Baba T."/>
            <person name="Katayose Y."/>
            <person name="Wu J."/>
            <person name="Niimura Y."/>
            <person name="Cheng Z."/>
            <person name="Nagamura Y."/>
            <person name="Antonio B.A."/>
            <person name="Kanamori H."/>
            <person name="Hosokawa S."/>
            <person name="Masukawa M."/>
            <person name="Arikawa K."/>
            <person name="Chiden Y."/>
            <person name="Hayashi M."/>
            <person name="Okamoto M."/>
            <person name="Ando T."/>
            <person name="Aoki H."/>
            <person name="Arita K."/>
            <person name="Hamada M."/>
            <person name="Harada C."/>
            <person name="Hijishita S."/>
            <person name="Honda M."/>
            <person name="Ichikawa Y."/>
            <person name="Idonuma A."/>
            <person name="Iijima M."/>
            <person name="Ikeda M."/>
            <person name="Ikeno M."/>
            <person name="Itoh S."/>
            <person name="Itoh T."/>
            <person name="Itoh Y."/>
            <person name="Itoh Y."/>
            <person name="Iwabuchi A."/>
            <person name="Kamiya K."/>
            <person name="Karasawa W."/>
            <person name="Katagiri S."/>
            <person name="Kikuta A."/>
            <person name="Kobayashi N."/>
            <person name="Kono I."/>
            <person name="Machita K."/>
            <person name="Maehara T."/>
            <person name="Mizuno H."/>
            <person name="Mizubayashi T."/>
            <person name="Mukai Y."/>
            <person name="Nagasaki H."/>
            <person name="Nakashima M."/>
            <person name="Nakama Y."/>
            <person name="Nakamichi Y."/>
            <person name="Nakamura M."/>
            <person name="Namiki N."/>
            <person name="Negishi M."/>
            <person name="Ohta I."/>
            <person name="Ono N."/>
            <person name="Saji S."/>
            <person name="Sakai K."/>
            <person name="Shibata M."/>
            <person name="Shimokawa T."/>
            <person name="Shomura A."/>
            <person name="Song J."/>
            <person name="Takazaki Y."/>
            <person name="Terasawa K."/>
            <person name="Tsuji K."/>
            <person name="Waki K."/>
            <person name="Yamagata H."/>
            <person name="Yamane H."/>
            <person name="Yoshiki S."/>
            <person name="Yoshihara R."/>
            <person name="Yukawa K."/>
            <person name="Zhong H."/>
            <person name="Iwama H."/>
            <person name="Endo T."/>
            <person name="Ito H."/>
            <person name="Hahn J.H."/>
            <person name="Kim H.I."/>
            <person name="Eun M.Y."/>
            <person name="Yano M."/>
            <person name="Jiang J."/>
            <person name="Gojobori T."/>
        </authorList>
    </citation>
    <scope>NUCLEOTIDE SEQUENCE [LARGE SCALE GENOMIC DNA]</scope>
</reference>
<accession>Q5JM30</accession>
<feature type="region of interest" description="Disordered" evidence="1">
    <location>
        <begin position="224"/>
        <end position="263"/>
    </location>
</feature>
<feature type="compositionally biased region" description="Basic and acidic residues" evidence="1">
    <location>
        <begin position="250"/>
        <end position="263"/>
    </location>
</feature>